<dbReference type="Pfam" id="PF06580">
    <property type="entry name" value="His_kinase"/>
    <property type="match status" value="1"/>
</dbReference>
<keyword evidence="1" id="KW-0472">Membrane</keyword>
<evidence type="ECO:0000259" key="2">
    <source>
        <dbReference type="Pfam" id="PF06580"/>
    </source>
</evidence>
<dbReference type="EMBL" id="CP002859">
    <property type="protein sequence ID" value="AEI49171.1"/>
    <property type="molecule type" value="Genomic_DNA"/>
</dbReference>
<dbReference type="InterPro" id="IPR050640">
    <property type="entry name" value="Bact_2-comp_sensor_kinase"/>
</dbReference>
<reference evidence="4" key="1">
    <citation type="submission" date="2011-06" db="EMBL/GenBank/DDBJ databases">
        <title>The complete genome of chromosome of Runella slithyformis DSM 19594.</title>
        <authorList>
            <consortium name="US DOE Joint Genome Institute (JGI-PGF)"/>
            <person name="Lucas S."/>
            <person name="Han J."/>
            <person name="Lapidus A."/>
            <person name="Bruce D."/>
            <person name="Goodwin L."/>
            <person name="Pitluck S."/>
            <person name="Peters L."/>
            <person name="Kyrpides N."/>
            <person name="Mavromatis K."/>
            <person name="Ivanova N."/>
            <person name="Ovchinnikova G."/>
            <person name="Zhang X."/>
            <person name="Misra M."/>
            <person name="Detter J.C."/>
            <person name="Tapia R."/>
            <person name="Han C."/>
            <person name="Land M."/>
            <person name="Hauser L."/>
            <person name="Markowitz V."/>
            <person name="Cheng J.-F."/>
            <person name="Hugenholtz P."/>
            <person name="Woyke T."/>
            <person name="Wu D."/>
            <person name="Tindall B."/>
            <person name="Faehrich R."/>
            <person name="Brambilla E."/>
            <person name="Klenk H.-P."/>
            <person name="Eisen J.A."/>
        </authorList>
    </citation>
    <scope>NUCLEOTIDE SEQUENCE [LARGE SCALE GENOMIC DNA]</scope>
    <source>
        <strain evidence="4">ATCC 29530 / DSM 19594 / LMG 11500 / NCIMB 11436 / LSU 4</strain>
    </source>
</reference>
<feature type="transmembrane region" description="Helical" evidence="1">
    <location>
        <begin position="121"/>
        <end position="139"/>
    </location>
</feature>
<evidence type="ECO:0000313" key="4">
    <source>
        <dbReference type="Proteomes" id="UP000000493"/>
    </source>
</evidence>
<dbReference type="PANTHER" id="PTHR34220">
    <property type="entry name" value="SENSOR HISTIDINE KINASE YPDA"/>
    <property type="match status" value="1"/>
</dbReference>
<name>A0A7U3ZL15_RUNSL</name>
<feature type="domain" description="Signal transduction histidine kinase internal region" evidence="2">
    <location>
        <begin position="188"/>
        <end position="264"/>
    </location>
</feature>
<gene>
    <name evidence="3" type="ordered locus">Runsl_2777</name>
</gene>
<dbReference type="InterPro" id="IPR010559">
    <property type="entry name" value="Sig_transdc_His_kin_internal"/>
</dbReference>
<dbReference type="PANTHER" id="PTHR34220:SF7">
    <property type="entry name" value="SENSOR HISTIDINE KINASE YPDA"/>
    <property type="match status" value="1"/>
</dbReference>
<protein>
    <submittedName>
        <fullName evidence="3">Signal transduction histidine kinase</fullName>
    </submittedName>
</protein>
<dbReference type="Proteomes" id="UP000000493">
    <property type="component" value="Chromosome"/>
</dbReference>
<keyword evidence="1" id="KW-0812">Transmembrane</keyword>
<dbReference type="GO" id="GO:0000155">
    <property type="term" value="F:phosphorelay sensor kinase activity"/>
    <property type="evidence" value="ECO:0007669"/>
    <property type="project" value="InterPro"/>
</dbReference>
<keyword evidence="3" id="KW-0808">Transferase</keyword>
<evidence type="ECO:0000256" key="1">
    <source>
        <dbReference type="SAM" id="Phobius"/>
    </source>
</evidence>
<keyword evidence="1" id="KW-1133">Transmembrane helix</keyword>
<proteinExistence type="predicted"/>
<reference evidence="3 4" key="2">
    <citation type="journal article" date="2012" name="Stand. Genomic Sci.">
        <title>Complete genome sequence of the aquatic bacterium Runella slithyformis type strain (LSU 4(T)).</title>
        <authorList>
            <person name="Copeland A."/>
            <person name="Zhang X."/>
            <person name="Misra M."/>
            <person name="Lapidus A."/>
            <person name="Nolan M."/>
            <person name="Lucas S."/>
            <person name="Deshpande S."/>
            <person name="Cheng J.F."/>
            <person name="Tapia R."/>
            <person name="Goodwin L.A."/>
            <person name="Pitluck S."/>
            <person name="Liolios K."/>
            <person name="Pagani I."/>
            <person name="Ivanova N."/>
            <person name="Mikhailova N."/>
            <person name="Pati A."/>
            <person name="Chen A."/>
            <person name="Palaniappan K."/>
            <person name="Land M."/>
            <person name="Hauser L."/>
            <person name="Pan C."/>
            <person name="Jeffries C.D."/>
            <person name="Detter J.C."/>
            <person name="Brambilla E.M."/>
            <person name="Rohde M."/>
            <person name="Djao O.D."/>
            <person name="Goker M."/>
            <person name="Sikorski J."/>
            <person name="Tindall B.J."/>
            <person name="Woyke T."/>
            <person name="Bristow J."/>
            <person name="Eisen J.A."/>
            <person name="Markowitz V."/>
            <person name="Hugenholtz P."/>
            <person name="Kyrpides N.C."/>
            <person name="Klenk H.P."/>
            <person name="Mavromatis K."/>
        </authorList>
    </citation>
    <scope>NUCLEOTIDE SEQUENCE [LARGE SCALE GENOMIC DNA]</scope>
    <source>
        <strain evidence="4">ATCC 29530 / DSM 19594 / LMG 11500 / NCIMB 11436 / LSU 4</strain>
    </source>
</reference>
<dbReference type="AlphaFoldDB" id="A0A7U3ZL15"/>
<accession>A0A7U3ZL15</accession>
<feature type="transmembrane region" description="Helical" evidence="1">
    <location>
        <begin position="145"/>
        <end position="168"/>
    </location>
</feature>
<dbReference type="KEGG" id="rsi:Runsl_2777"/>
<feature type="transmembrane region" description="Helical" evidence="1">
    <location>
        <begin position="53"/>
        <end position="73"/>
    </location>
</feature>
<organism evidence="3 4">
    <name type="scientific">Runella slithyformis (strain ATCC 29530 / DSM 19594 / LMG 11500 / NCIMB 11436 / LSU 4)</name>
    <dbReference type="NCBI Taxonomy" id="761193"/>
    <lineage>
        <taxon>Bacteria</taxon>
        <taxon>Pseudomonadati</taxon>
        <taxon>Bacteroidota</taxon>
        <taxon>Cytophagia</taxon>
        <taxon>Cytophagales</taxon>
        <taxon>Spirosomataceae</taxon>
        <taxon>Runella</taxon>
    </lineage>
</organism>
<keyword evidence="4" id="KW-1185">Reference proteome</keyword>
<keyword evidence="3" id="KW-0418">Kinase</keyword>
<dbReference type="GO" id="GO:0016020">
    <property type="term" value="C:membrane"/>
    <property type="evidence" value="ECO:0007669"/>
    <property type="project" value="InterPro"/>
</dbReference>
<evidence type="ECO:0000313" key="3">
    <source>
        <dbReference type="EMBL" id="AEI49171.1"/>
    </source>
</evidence>
<sequence>MEGQSWRLFFPHFKIRDICRRFVTNGVCHKIDPLNVLNPYLYFMDLVRFQTNLWWRNSLFFALVGCVLLAFNWEGFWISQQNQPGFVLEMVSMLLLVYSLCLTHNVILYERFLRQRHYGRYAPGVVGLLLAWVCIDYFFSENQSVHWLNSVLSGSLLLLFGWGLYLIYHNVFLANRQLKTELYSRRNEVSQLRAQMNPHFLFNALNNLYGVSVSEPERVPDFVLMLSDLLRYQIQSSLKEWVSLADEVHFLNQFVQYERDKLGHRGTVSWEVEIPDLSVHIAPLLLFPFLENAFKYGCQLTDPRIQARLSVSNETLLFACQNTFNPQRRGEKSATQLGIYNTQQRLNLLYPDDYTLTISEENTTYTVRLTINFNRYAS</sequence>
<feature type="transmembrane region" description="Helical" evidence="1">
    <location>
        <begin position="85"/>
        <end position="109"/>
    </location>
</feature>